<dbReference type="PANTHER" id="PTHR24148:SF73">
    <property type="entry name" value="HET DOMAIN PROTEIN (AFU_ORTHOLOGUE AFUA_8G01020)"/>
    <property type="match status" value="1"/>
</dbReference>
<dbReference type="InterPro" id="IPR052895">
    <property type="entry name" value="HetReg/Transcr_Mod"/>
</dbReference>
<dbReference type="STRING" id="1745343.A0A2J6PXW6"/>
<feature type="domain" description="Heterokaryon incompatibility" evidence="1">
    <location>
        <begin position="56"/>
        <end position="190"/>
    </location>
</feature>
<proteinExistence type="predicted"/>
<dbReference type="OrthoDB" id="2157530at2759"/>
<dbReference type="AlphaFoldDB" id="A0A2J6PXW6"/>
<dbReference type="InterPro" id="IPR010730">
    <property type="entry name" value="HET"/>
</dbReference>
<reference evidence="2 3" key="1">
    <citation type="submission" date="2016-05" db="EMBL/GenBank/DDBJ databases">
        <title>A degradative enzymes factory behind the ericoid mycorrhizal symbiosis.</title>
        <authorList>
            <consortium name="DOE Joint Genome Institute"/>
            <person name="Martino E."/>
            <person name="Morin E."/>
            <person name="Grelet G."/>
            <person name="Kuo A."/>
            <person name="Kohler A."/>
            <person name="Daghino S."/>
            <person name="Barry K."/>
            <person name="Choi C."/>
            <person name="Cichocki N."/>
            <person name="Clum A."/>
            <person name="Copeland A."/>
            <person name="Hainaut M."/>
            <person name="Haridas S."/>
            <person name="Labutti K."/>
            <person name="Lindquist E."/>
            <person name="Lipzen A."/>
            <person name="Khouja H.-R."/>
            <person name="Murat C."/>
            <person name="Ohm R."/>
            <person name="Olson A."/>
            <person name="Spatafora J."/>
            <person name="Veneault-Fourrey C."/>
            <person name="Henrissat B."/>
            <person name="Grigoriev I."/>
            <person name="Martin F."/>
            <person name="Perotto S."/>
        </authorList>
    </citation>
    <scope>NUCLEOTIDE SEQUENCE [LARGE SCALE GENOMIC DNA]</scope>
    <source>
        <strain evidence="2 3">UAMH 7357</strain>
    </source>
</reference>
<dbReference type="Proteomes" id="UP000235672">
    <property type="component" value="Unassembled WGS sequence"/>
</dbReference>
<accession>A0A2J6PXW6</accession>
<evidence type="ECO:0000313" key="2">
    <source>
        <dbReference type="EMBL" id="PMD18882.1"/>
    </source>
</evidence>
<dbReference type="EMBL" id="KZ613492">
    <property type="protein sequence ID" value="PMD18882.1"/>
    <property type="molecule type" value="Genomic_DNA"/>
</dbReference>
<name>A0A2J6PXW6_9HELO</name>
<sequence length="636" mass="71486">MASGIAPNSFKYGSLTEPDSFRLILLQPSSSHGTALQCTLLHTTLSQCDRDIIDHYTALSYVWGDPTKTGSIYVDGHKFTITATLEAALRDLRDPSRVLRIWADALCIDQSNMTERSSQVALMAQIYSIAHHTVIHLGSLTENYEMILRAASSNTTGVVSNLVHTDNLASLAANGLLRLPWFGRVWIFQELVLSRDPWVQCGNLRARWTDICNILVPAGVVSNPTGRPKELQVLADMNSARVGGRQRMIVLLTARRGLGATDPRDFIFAHMFLAADTDTVIRYVKVDYTKTCAEVFEDAARFLLEEVGPGGHVKFFPHAIRDQTSKIEGLASWAPDWSLPYAGLVPMYCENLTRRLRLNPGLHYDFVSRPLVLAHVGYEVDVVTDFSFVLPDPSEFDMAARKRYQEAADDLETLYGAGAWWSGDEHGQHRHIDVRGKEARHEELCLKLADEWLHVLSGDLLSTQNELLEDEVETHKRFLPRFRLWLEDRAKKGLIMVGSDSDGMESLMWSYMRLADYPAVLTGRRLTITKSGRAAVVPRQVRSEDMVVFLAGSLVSLILRPSPEIPSEDLKREIRSALKAKAAIKTDSWSQDRLNCDMENLPIQRCSLIGECHLEGEIGWKYGEERGNIYTIFALR</sequence>
<dbReference type="Pfam" id="PF06985">
    <property type="entry name" value="HET"/>
    <property type="match status" value="1"/>
</dbReference>
<gene>
    <name evidence="2" type="ORF">NA56DRAFT_647747</name>
</gene>
<evidence type="ECO:0000259" key="1">
    <source>
        <dbReference type="Pfam" id="PF06985"/>
    </source>
</evidence>
<protein>
    <submittedName>
        <fullName evidence="2">HET-domain-containing protein</fullName>
    </submittedName>
</protein>
<organism evidence="2 3">
    <name type="scientific">Hyaloscypha hepaticicola</name>
    <dbReference type="NCBI Taxonomy" id="2082293"/>
    <lineage>
        <taxon>Eukaryota</taxon>
        <taxon>Fungi</taxon>
        <taxon>Dikarya</taxon>
        <taxon>Ascomycota</taxon>
        <taxon>Pezizomycotina</taxon>
        <taxon>Leotiomycetes</taxon>
        <taxon>Helotiales</taxon>
        <taxon>Hyaloscyphaceae</taxon>
        <taxon>Hyaloscypha</taxon>
    </lineage>
</organism>
<evidence type="ECO:0000313" key="3">
    <source>
        <dbReference type="Proteomes" id="UP000235672"/>
    </source>
</evidence>
<keyword evidence="3" id="KW-1185">Reference proteome</keyword>
<dbReference type="PANTHER" id="PTHR24148">
    <property type="entry name" value="ANKYRIN REPEAT DOMAIN-CONTAINING PROTEIN 39 HOMOLOG-RELATED"/>
    <property type="match status" value="1"/>
</dbReference>